<protein>
    <submittedName>
        <fullName evidence="1">Uncharacterized protein</fullName>
    </submittedName>
</protein>
<proteinExistence type="predicted"/>
<comment type="caution">
    <text evidence="1">The sequence shown here is derived from an EMBL/GenBank/DDBJ whole genome shotgun (WGS) entry which is preliminary data.</text>
</comment>
<evidence type="ECO:0000313" key="2">
    <source>
        <dbReference type="Proteomes" id="UP000273898"/>
    </source>
</evidence>
<accession>A0A497Y8B9</accession>
<dbReference type="Proteomes" id="UP000273898">
    <property type="component" value="Unassembled WGS sequence"/>
</dbReference>
<name>A0A497Y8B9_9SPHI</name>
<gene>
    <name evidence="1" type="ORF">BCL90_0463</name>
</gene>
<dbReference type="EMBL" id="RCCK01000010">
    <property type="protein sequence ID" value="RLJ79753.1"/>
    <property type="molecule type" value="Genomic_DNA"/>
</dbReference>
<sequence>MKRSEMEKSLNYVDGVATFKENDVLVILPIHFVRLFSVTGLIQLRTFVTHI</sequence>
<dbReference type="AlphaFoldDB" id="A0A497Y8B9"/>
<reference evidence="1 2" key="1">
    <citation type="submission" date="2018-10" db="EMBL/GenBank/DDBJ databases">
        <title>Genomic Encyclopedia of Archaeal and Bacterial Type Strains, Phase II (KMG-II): from individual species to whole genera.</title>
        <authorList>
            <person name="Goeker M."/>
        </authorList>
    </citation>
    <scope>NUCLEOTIDE SEQUENCE [LARGE SCALE GENOMIC DNA]</scope>
    <source>
        <strain evidence="1 2">DSM 19624</strain>
    </source>
</reference>
<organism evidence="1 2">
    <name type="scientific">Pedobacter alluvionis</name>
    <dbReference type="NCBI Taxonomy" id="475253"/>
    <lineage>
        <taxon>Bacteria</taxon>
        <taxon>Pseudomonadati</taxon>
        <taxon>Bacteroidota</taxon>
        <taxon>Sphingobacteriia</taxon>
        <taxon>Sphingobacteriales</taxon>
        <taxon>Sphingobacteriaceae</taxon>
        <taxon>Pedobacter</taxon>
    </lineage>
</organism>
<evidence type="ECO:0000313" key="1">
    <source>
        <dbReference type="EMBL" id="RLJ79753.1"/>
    </source>
</evidence>